<evidence type="ECO:0000256" key="2">
    <source>
        <dbReference type="SAM" id="MobiDB-lite"/>
    </source>
</evidence>
<dbReference type="GO" id="GO:0005886">
    <property type="term" value="C:plasma membrane"/>
    <property type="evidence" value="ECO:0007669"/>
    <property type="project" value="TreeGrafter"/>
</dbReference>
<feature type="transmembrane region" description="Helical" evidence="3">
    <location>
        <begin position="83"/>
        <end position="104"/>
    </location>
</feature>
<evidence type="ECO:0000313" key="4">
    <source>
        <dbReference type="EMBL" id="MCT8989871.1"/>
    </source>
</evidence>
<comment type="caution">
    <text evidence="4">The sequence shown here is derived from an EMBL/GenBank/DDBJ whole genome shotgun (WGS) entry which is preliminary data.</text>
</comment>
<dbReference type="SUPFAM" id="SSF160544">
    <property type="entry name" value="EscU C-terminal domain-like"/>
    <property type="match status" value="1"/>
</dbReference>
<dbReference type="GO" id="GO:0009306">
    <property type="term" value="P:protein secretion"/>
    <property type="evidence" value="ECO:0007669"/>
    <property type="project" value="InterPro"/>
</dbReference>
<keyword evidence="3" id="KW-0812">Transmembrane</keyword>
<sequence length="340" mass="37491">MSGEKTEQPTQRRLEDRRKEGQIPQRKNVVEAALLTFTALLLAGMFGPLASGLMDLSTIVFSSVDRDFDAARAASITAAMGPVWLTLGICAAAALFTLVVGLLVNRFNFAPKALAPKFQKFNPVGQIKNIFSKATLYNFARMMVYFTAVVLILYFAVWGGIEDAINASYCGILCLFPFFLSKFTTVIIAILIVMALMAALDYRIQTRLFISQNKMTKDEVKREFKGQEGDPQIKANRRSIVMNDAVMPLPSEATHVVHSDQVLVALIFYPAAGQRPYVVYKAKGAAVPGLCRKFRALKIPTVNLPGAALELYRMAAVGQYMPARSARPMEKVLRATLGQH</sequence>
<dbReference type="InterPro" id="IPR006135">
    <property type="entry name" value="T3SS_substrate_exporter"/>
</dbReference>
<dbReference type="PANTHER" id="PTHR30531">
    <property type="entry name" value="FLAGELLAR BIOSYNTHETIC PROTEIN FLHB"/>
    <property type="match status" value="1"/>
</dbReference>
<accession>A0A9X3B960</accession>
<feature type="compositionally biased region" description="Basic and acidic residues" evidence="2">
    <location>
        <begin position="1"/>
        <end position="21"/>
    </location>
</feature>
<dbReference type="RefSeq" id="WP_261514731.1">
    <property type="nucleotide sequence ID" value="NZ_JAODNV010000007.1"/>
</dbReference>
<evidence type="ECO:0000256" key="3">
    <source>
        <dbReference type="SAM" id="Phobius"/>
    </source>
</evidence>
<evidence type="ECO:0000313" key="5">
    <source>
        <dbReference type="Proteomes" id="UP001149009"/>
    </source>
</evidence>
<keyword evidence="3" id="KW-0472">Membrane</keyword>
<feature type="region of interest" description="Disordered" evidence="2">
    <location>
        <begin position="1"/>
        <end position="22"/>
    </location>
</feature>
<dbReference type="Gene3D" id="3.40.1690.10">
    <property type="entry name" value="secretion proteins EscU"/>
    <property type="match status" value="1"/>
</dbReference>
<dbReference type="AlphaFoldDB" id="A0A9X3B960"/>
<dbReference type="Pfam" id="PF01312">
    <property type="entry name" value="Bac_export_2"/>
    <property type="match status" value="1"/>
</dbReference>
<dbReference type="PANTHER" id="PTHR30531:SF14">
    <property type="entry name" value="SURFACE PRESENTATION OF ANTIGENS PROTEIN SPAS"/>
    <property type="match status" value="1"/>
</dbReference>
<organism evidence="4 5">
    <name type="scientific">Chelativorans petroleitrophicus</name>
    <dbReference type="NCBI Taxonomy" id="2975484"/>
    <lineage>
        <taxon>Bacteria</taxon>
        <taxon>Pseudomonadati</taxon>
        <taxon>Pseudomonadota</taxon>
        <taxon>Alphaproteobacteria</taxon>
        <taxon>Hyphomicrobiales</taxon>
        <taxon>Phyllobacteriaceae</taxon>
        <taxon>Chelativorans</taxon>
    </lineage>
</organism>
<dbReference type="EMBL" id="JAODNV010000007">
    <property type="protein sequence ID" value="MCT8989871.1"/>
    <property type="molecule type" value="Genomic_DNA"/>
</dbReference>
<protein>
    <submittedName>
        <fullName evidence="4">EscU/YscU/HrcU family type III secretion system export apparatus switch protein</fullName>
    </submittedName>
</protein>
<reference evidence="4" key="1">
    <citation type="submission" date="2022-08" db="EMBL/GenBank/DDBJ databases">
        <title>Chelativorans sichuanense sp. nov., a paraffin oil-degrading bacterium isolated from a mixture of oil-based drill cuttings and paddy soil.</title>
        <authorList>
            <person name="Yu J."/>
            <person name="Liu H."/>
            <person name="Chen Q."/>
        </authorList>
    </citation>
    <scope>NUCLEOTIDE SEQUENCE</scope>
    <source>
        <strain evidence="4">SCAU 2101</strain>
    </source>
</reference>
<proteinExistence type="inferred from homology"/>
<keyword evidence="5" id="KW-1185">Reference proteome</keyword>
<dbReference type="PRINTS" id="PR00950">
    <property type="entry name" value="TYPE3IMSPROT"/>
</dbReference>
<feature type="transmembrane region" description="Helical" evidence="3">
    <location>
        <begin position="28"/>
        <end position="47"/>
    </location>
</feature>
<name>A0A9X3B960_9HYPH</name>
<feature type="transmembrane region" description="Helical" evidence="3">
    <location>
        <begin position="142"/>
        <end position="161"/>
    </location>
</feature>
<dbReference type="InterPro" id="IPR029025">
    <property type="entry name" value="T3SS_substrate_exporter_C"/>
</dbReference>
<comment type="similarity">
    <text evidence="1">Belongs to the type III secretion exporter family.</text>
</comment>
<dbReference type="Proteomes" id="UP001149009">
    <property type="component" value="Unassembled WGS sequence"/>
</dbReference>
<feature type="transmembrane region" description="Helical" evidence="3">
    <location>
        <begin position="167"/>
        <end position="200"/>
    </location>
</feature>
<gene>
    <name evidence="4" type="ORF">NYR54_06130</name>
</gene>
<keyword evidence="3" id="KW-1133">Transmembrane helix</keyword>
<evidence type="ECO:0000256" key="1">
    <source>
        <dbReference type="ARBA" id="ARBA00010690"/>
    </source>
</evidence>